<evidence type="ECO:0000313" key="1">
    <source>
        <dbReference type="EMBL" id="PTD11283.1"/>
    </source>
</evidence>
<gene>
    <name evidence="1" type="ORF">FCULG_00004582</name>
</gene>
<protein>
    <recommendedName>
        <fullName evidence="3">F-box domain-containing protein</fullName>
    </recommendedName>
</protein>
<dbReference type="AlphaFoldDB" id="A0A2T4H671"/>
<proteinExistence type="predicted"/>
<sequence length="313" mass="36815">MAMTIQDDIFDNLPAELNIQVFSYLSPGDLFSAVHASPSLARAYLWNRDHILSTHLPKFFLRFGQIDAVPMIEYLSELRSIRDRHTTIADIEKHVEPVLDAMLRLDIYRRPERWRLGLSTLVKADILIPEMQESFMDHCRIVGDTPLESENQWLSFGQMPSKLIWLFAKIYLAFECHCSIFNHSDGLMLQSRNNNVDALFLRDIHDETELHGTVFEQFYPYCCLYWRHVYLCEEALDCLDAEQIPLRDDAIFIFMEDDTVLSNMAFQGHSYHVYLEDLVEKHADIERYVWEVARMAMRVALIYSKEPGKRRKR</sequence>
<comment type="caution">
    <text evidence="1">The sequence shown here is derived from an EMBL/GenBank/DDBJ whole genome shotgun (WGS) entry which is preliminary data.</text>
</comment>
<dbReference type="EMBL" id="PVEM01000001">
    <property type="protein sequence ID" value="PTD11283.1"/>
    <property type="molecule type" value="Genomic_DNA"/>
</dbReference>
<organism evidence="1 2">
    <name type="scientific">Fusarium culmorum</name>
    <dbReference type="NCBI Taxonomy" id="5516"/>
    <lineage>
        <taxon>Eukaryota</taxon>
        <taxon>Fungi</taxon>
        <taxon>Dikarya</taxon>
        <taxon>Ascomycota</taxon>
        <taxon>Pezizomycotina</taxon>
        <taxon>Sordariomycetes</taxon>
        <taxon>Hypocreomycetidae</taxon>
        <taxon>Hypocreales</taxon>
        <taxon>Nectriaceae</taxon>
        <taxon>Fusarium</taxon>
    </lineage>
</organism>
<dbReference type="InterPro" id="IPR036047">
    <property type="entry name" value="F-box-like_dom_sf"/>
</dbReference>
<dbReference type="Proteomes" id="UP000241587">
    <property type="component" value="Unassembled WGS sequence"/>
</dbReference>
<dbReference type="OMA" id="LAFECHC"/>
<evidence type="ECO:0008006" key="3">
    <source>
        <dbReference type="Google" id="ProtNLM"/>
    </source>
</evidence>
<evidence type="ECO:0000313" key="2">
    <source>
        <dbReference type="Proteomes" id="UP000241587"/>
    </source>
</evidence>
<reference evidence="1 2" key="1">
    <citation type="submission" date="2018-02" db="EMBL/GenBank/DDBJ databases">
        <title>Fusarium culmorum secondary metabolites in fungal-bacterial-plant interactions.</title>
        <authorList>
            <person name="Schmidt R."/>
        </authorList>
    </citation>
    <scope>NUCLEOTIDE SEQUENCE [LARGE SCALE GENOMIC DNA]</scope>
    <source>
        <strain evidence="1 2">PV</strain>
    </source>
</reference>
<dbReference type="OrthoDB" id="5015615at2759"/>
<accession>A0A2T4H671</accession>
<keyword evidence="2" id="KW-1185">Reference proteome</keyword>
<dbReference type="SUPFAM" id="SSF81383">
    <property type="entry name" value="F-box domain"/>
    <property type="match status" value="1"/>
</dbReference>
<name>A0A2T4H671_FUSCU</name>